<organism evidence="2 3">
    <name type="scientific">Symbiodinium natans</name>
    <dbReference type="NCBI Taxonomy" id="878477"/>
    <lineage>
        <taxon>Eukaryota</taxon>
        <taxon>Sar</taxon>
        <taxon>Alveolata</taxon>
        <taxon>Dinophyceae</taxon>
        <taxon>Suessiales</taxon>
        <taxon>Symbiodiniaceae</taxon>
        <taxon>Symbiodinium</taxon>
    </lineage>
</organism>
<accession>A0A812Q7T6</accession>
<sequence>MVTKLMDVAEIRFTQVAEHVYDTFNANSERAGSVLDLMESILKGDKTPWDIPLIRVAAKKGAYWCVDNRRLFTYKHLQLGMIPVEVFNWKDNREFELKYKNGLPYRQQTSNGLRIGLLQRSGRPFPRSPVAEPTLSKFTKLFSAVQQRKHEAQIATLAKKRLEEDQTPAGGASTVATALEDLLQGGKGGEGEVPADPPAARKKRKRKKAPVPKAKAQKCTEEAAMPGEKLTVTMAKEDSDDEEFDVEITAPV</sequence>
<name>A0A812Q7T6_9DINO</name>
<feature type="region of interest" description="Disordered" evidence="1">
    <location>
        <begin position="184"/>
        <end position="228"/>
    </location>
</feature>
<gene>
    <name evidence="2" type="ORF">SNAT2548_LOCUS19349</name>
</gene>
<dbReference type="EMBL" id="CAJNDS010002175">
    <property type="protein sequence ID" value="CAE7360340.1"/>
    <property type="molecule type" value="Genomic_DNA"/>
</dbReference>
<dbReference type="OrthoDB" id="437558at2759"/>
<evidence type="ECO:0000313" key="3">
    <source>
        <dbReference type="Proteomes" id="UP000604046"/>
    </source>
</evidence>
<evidence type="ECO:0000313" key="2">
    <source>
        <dbReference type="EMBL" id="CAE7360340.1"/>
    </source>
</evidence>
<dbReference type="Proteomes" id="UP000604046">
    <property type="component" value="Unassembled WGS sequence"/>
</dbReference>
<keyword evidence="3" id="KW-1185">Reference proteome</keyword>
<feature type="compositionally biased region" description="Basic residues" evidence="1">
    <location>
        <begin position="200"/>
        <end position="210"/>
    </location>
</feature>
<reference evidence="2" key="1">
    <citation type="submission" date="2021-02" db="EMBL/GenBank/DDBJ databases">
        <authorList>
            <person name="Dougan E. K."/>
            <person name="Rhodes N."/>
            <person name="Thang M."/>
            <person name="Chan C."/>
        </authorList>
    </citation>
    <scope>NUCLEOTIDE SEQUENCE</scope>
</reference>
<proteinExistence type="predicted"/>
<evidence type="ECO:0000256" key="1">
    <source>
        <dbReference type="SAM" id="MobiDB-lite"/>
    </source>
</evidence>
<dbReference type="AlphaFoldDB" id="A0A812Q7T6"/>
<protein>
    <submittedName>
        <fullName evidence="2">Uncharacterized protein</fullName>
    </submittedName>
</protein>
<comment type="caution">
    <text evidence="2">The sequence shown here is derived from an EMBL/GenBank/DDBJ whole genome shotgun (WGS) entry which is preliminary data.</text>
</comment>